<comment type="catalytic activity">
    <reaction evidence="1">
        <text>ATP + protein L-histidine = ADP + protein N-phospho-L-histidine.</text>
        <dbReference type="EC" id="2.7.13.3"/>
    </reaction>
</comment>
<dbReference type="PANTHER" id="PTHR43547">
    <property type="entry name" value="TWO-COMPONENT HISTIDINE KINASE"/>
    <property type="match status" value="1"/>
</dbReference>
<evidence type="ECO:0000256" key="4">
    <source>
        <dbReference type="ARBA" id="ARBA00022777"/>
    </source>
</evidence>
<evidence type="ECO:0000313" key="8">
    <source>
        <dbReference type="EMBL" id="SCZ03293.1"/>
    </source>
</evidence>
<dbReference type="PRINTS" id="PR00344">
    <property type="entry name" value="BCTRLSENSOR"/>
</dbReference>
<name>A0A1G5KRK0_9FIRM</name>
<dbReference type="STRING" id="1120976.SAMN03080606_03724"/>
<dbReference type="InterPro" id="IPR003594">
    <property type="entry name" value="HATPase_dom"/>
</dbReference>
<evidence type="ECO:0000313" key="9">
    <source>
        <dbReference type="Proteomes" id="UP000198636"/>
    </source>
</evidence>
<keyword evidence="6" id="KW-0812">Transmembrane</keyword>
<keyword evidence="4 8" id="KW-0418">Kinase</keyword>
<protein>
    <recommendedName>
        <fullName evidence="2">histidine kinase</fullName>
        <ecNumber evidence="2">2.7.13.3</ecNumber>
    </recommendedName>
</protein>
<dbReference type="Pfam" id="PF14689">
    <property type="entry name" value="SPOB_a"/>
    <property type="match status" value="1"/>
</dbReference>
<evidence type="ECO:0000256" key="2">
    <source>
        <dbReference type="ARBA" id="ARBA00012438"/>
    </source>
</evidence>
<dbReference type="OrthoDB" id="1634477at2"/>
<dbReference type="EC" id="2.7.13.3" evidence="2"/>
<dbReference type="InterPro" id="IPR039506">
    <property type="entry name" value="SPOB_a"/>
</dbReference>
<keyword evidence="4 8" id="KW-0808">Transferase</keyword>
<evidence type="ECO:0000256" key="3">
    <source>
        <dbReference type="ARBA" id="ARBA00022553"/>
    </source>
</evidence>
<dbReference type="InterPro" id="IPR005467">
    <property type="entry name" value="His_kinase_dom"/>
</dbReference>
<dbReference type="RefSeq" id="WP_091546622.1">
    <property type="nucleotide sequence ID" value="NZ_FMUS01000030.1"/>
</dbReference>
<dbReference type="Gene3D" id="1.10.287.130">
    <property type="match status" value="1"/>
</dbReference>
<reference evidence="8 9" key="1">
    <citation type="submission" date="2016-10" db="EMBL/GenBank/DDBJ databases">
        <authorList>
            <person name="de Groot N.N."/>
        </authorList>
    </citation>
    <scope>NUCLEOTIDE SEQUENCE [LARGE SCALE GENOMIC DNA]</scope>
    <source>
        <strain evidence="8 9">DSM 18978</strain>
    </source>
</reference>
<dbReference type="SMART" id="SM00387">
    <property type="entry name" value="HATPase_c"/>
    <property type="match status" value="1"/>
</dbReference>
<dbReference type="Gene3D" id="3.30.565.10">
    <property type="entry name" value="Histidine kinase-like ATPase, C-terminal domain"/>
    <property type="match status" value="1"/>
</dbReference>
<dbReference type="InterPro" id="IPR036890">
    <property type="entry name" value="HATPase_C_sf"/>
</dbReference>
<keyword evidence="3" id="KW-0597">Phosphoprotein</keyword>
<dbReference type="EMBL" id="FMUS01000030">
    <property type="protein sequence ID" value="SCZ03293.1"/>
    <property type="molecule type" value="Genomic_DNA"/>
</dbReference>
<sequence>MKLQNKAYVLILLVLLQSISIFFIITNGFIQSYASSFIYTYPLLLILFLNVLGVAAIINVFYLFSFLKKEEESIRKLNHSIEVIEALRGQKHDFNNHLNVVAGMIKLDKYVKALEYIYDICGKTDETFSISKIENVEVAAILYRKAAIAENKGITVEFDISTDLNYLTIEPIELSKVFFNLLDNAIYELDAALEEEKILTIDIKEDKEKYIIMIGNSYPVLSPELFDRIFEAGYTTKAGPDHGFGLDIVNRIVKKNNGTVSVESYESIGTLFTVFLPKSKK</sequence>
<evidence type="ECO:0000256" key="5">
    <source>
        <dbReference type="ARBA" id="ARBA00023012"/>
    </source>
</evidence>
<evidence type="ECO:0000259" key="7">
    <source>
        <dbReference type="PROSITE" id="PS50109"/>
    </source>
</evidence>
<proteinExistence type="predicted"/>
<dbReference type="Pfam" id="PF02518">
    <property type="entry name" value="HATPase_c"/>
    <property type="match status" value="1"/>
</dbReference>
<accession>A0A1G5KRK0</accession>
<keyword evidence="6" id="KW-1133">Transmembrane helix</keyword>
<dbReference type="GO" id="GO:0000155">
    <property type="term" value="F:phosphorelay sensor kinase activity"/>
    <property type="evidence" value="ECO:0007669"/>
    <property type="project" value="TreeGrafter"/>
</dbReference>
<dbReference type="PANTHER" id="PTHR43547:SF10">
    <property type="entry name" value="SENSOR HISTIDINE KINASE DCUS"/>
    <property type="match status" value="1"/>
</dbReference>
<dbReference type="SUPFAM" id="SSF55874">
    <property type="entry name" value="ATPase domain of HSP90 chaperone/DNA topoisomerase II/histidine kinase"/>
    <property type="match status" value="1"/>
</dbReference>
<keyword evidence="6" id="KW-0472">Membrane</keyword>
<dbReference type="InterPro" id="IPR004358">
    <property type="entry name" value="Sig_transdc_His_kin-like_C"/>
</dbReference>
<keyword evidence="9" id="KW-1185">Reference proteome</keyword>
<dbReference type="Proteomes" id="UP000198636">
    <property type="component" value="Unassembled WGS sequence"/>
</dbReference>
<gene>
    <name evidence="8" type="ORF">SAMN03080606_03724</name>
</gene>
<feature type="domain" description="Histidine kinase" evidence="7">
    <location>
        <begin position="149"/>
        <end position="280"/>
    </location>
</feature>
<dbReference type="PROSITE" id="PS50109">
    <property type="entry name" value="HIS_KIN"/>
    <property type="match status" value="1"/>
</dbReference>
<feature type="transmembrane region" description="Helical" evidence="6">
    <location>
        <begin position="42"/>
        <end position="67"/>
    </location>
</feature>
<keyword evidence="5" id="KW-0902">Two-component regulatory system</keyword>
<organism evidence="8 9">
    <name type="scientific">Alkaliphilus peptidifermentans DSM 18978</name>
    <dbReference type="NCBI Taxonomy" id="1120976"/>
    <lineage>
        <taxon>Bacteria</taxon>
        <taxon>Bacillati</taxon>
        <taxon>Bacillota</taxon>
        <taxon>Clostridia</taxon>
        <taxon>Peptostreptococcales</taxon>
        <taxon>Natronincolaceae</taxon>
        <taxon>Alkaliphilus</taxon>
    </lineage>
</organism>
<evidence type="ECO:0000256" key="1">
    <source>
        <dbReference type="ARBA" id="ARBA00000085"/>
    </source>
</evidence>
<dbReference type="AlphaFoldDB" id="A0A1G5KRK0"/>
<feature type="transmembrane region" description="Helical" evidence="6">
    <location>
        <begin position="7"/>
        <end position="30"/>
    </location>
</feature>
<evidence type="ECO:0000256" key="6">
    <source>
        <dbReference type="SAM" id="Phobius"/>
    </source>
</evidence>